<organism evidence="2 3">
    <name type="scientific">Chiloscyllium punctatum</name>
    <name type="common">Brownbanded bambooshark</name>
    <name type="synonym">Hemiscyllium punctatum</name>
    <dbReference type="NCBI Taxonomy" id="137246"/>
    <lineage>
        <taxon>Eukaryota</taxon>
        <taxon>Metazoa</taxon>
        <taxon>Chordata</taxon>
        <taxon>Craniata</taxon>
        <taxon>Vertebrata</taxon>
        <taxon>Chondrichthyes</taxon>
        <taxon>Elasmobranchii</taxon>
        <taxon>Galeomorphii</taxon>
        <taxon>Galeoidea</taxon>
        <taxon>Orectolobiformes</taxon>
        <taxon>Hemiscylliidae</taxon>
        <taxon>Chiloscyllium</taxon>
    </lineage>
</organism>
<feature type="domain" description="Transducer of regulated CREB activity middle" evidence="1">
    <location>
        <begin position="42"/>
        <end position="79"/>
    </location>
</feature>
<evidence type="ECO:0000313" key="3">
    <source>
        <dbReference type="Proteomes" id="UP000287033"/>
    </source>
</evidence>
<dbReference type="Proteomes" id="UP000287033">
    <property type="component" value="Unassembled WGS sequence"/>
</dbReference>
<accession>A0A401TDZ4</accession>
<dbReference type="AlphaFoldDB" id="A0A401TDZ4"/>
<dbReference type="OrthoDB" id="8947034at2759"/>
<dbReference type="Pfam" id="PF12885">
    <property type="entry name" value="TORC_M"/>
    <property type="match status" value="1"/>
</dbReference>
<comment type="caution">
    <text evidence="2">The sequence shown here is derived from an EMBL/GenBank/DDBJ whole genome shotgun (WGS) entry which is preliminary data.</text>
</comment>
<protein>
    <recommendedName>
        <fullName evidence="1">Transducer of regulated CREB activity middle domain-containing protein</fullName>
    </recommendedName>
</protein>
<gene>
    <name evidence="2" type="ORF">chiPu_0024710</name>
</gene>
<dbReference type="EMBL" id="BEZZ01044618">
    <property type="protein sequence ID" value="GCC40855.1"/>
    <property type="molecule type" value="Genomic_DNA"/>
</dbReference>
<dbReference type="InterPro" id="IPR024784">
    <property type="entry name" value="TORC_M"/>
</dbReference>
<feature type="non-terminal residue" evidence="2">
    <location>
        <position position="108"/>
    </location>
</feature>
<proteinExistence type="predicted"/>
<reference evidence="2 3" key="1">
    <citation type="journal article" date="2018" name="Nat. Ecol. Evol.">
        <title>Shark genomes provide insights into elasmobranch evolution and the origin of vertebrates.</title>
        <authorList>
            <person name="Hara Y"/>
            <person name="Yamaguchi K"/>
            <person name="Onimaru K"/>
            <person name="Kadota M"/>
            <person name="Koyanagi M"/>
            <person name="Keeley SD"/>
            <person name="Tatsumi K"/>
            <person name="Tanaka K"/>
            <person name="Motone F"/>
            <person name="Kageyama Y"/>
            <person name="Nozu R"/>
            <person name="Adachi N"/>
            <person name="Nishimura O"/>
            <person name="Nakagawa R"/>
            <person name="Tanegashima C"/>
            <person name="Kiyatake I"/>
            <person name="Matsumoto R"/>
            <person name="Murakumo K"/>
            <person name="Nishida K"/>
            <person name="Terakita A"/>
            <person name="Kuratani S"/>
            <person name="Sato K"/>
            <person name="Hyodo S Kuraku.S."/>
        </authorList>
    </citation>
    <scope>NUCLEOTIDE SEQUENCE [LARGE SCALE GENOMIC DNA]</scope>
</reference>
<keyword evidence="3" id="KW-1185">Reference proteome</keyword>
<sequence length="108" mass="12105">MRSPWLGARRSRWLGARRSPCPGPHGARRSPCLGFPFSVVPHDNLPDEETLLPKGLWDTRKVQSVTSRPRSCEVPGITKAQPLFAAHPLEDMEESMSWAPPAQHKDEL</sequence>
<name>A0A401TDZ4_CHIPU</name>
<evidence type="ECO:0000313" key="2">
    <source>
        <dbReference type="EMBL" id="GCC40855.1"/>
    </source>
</evidence>
<evidence type="ECO:0000259" key="1">
    <source>
        <dbReference type="Pfam" id="PF12885"/>
    </source>
</evidence>